<accession>A0A8T0WKC8</accession>
<feature type="region of interest" description="Disordered" evidence="1">
    <location>
        <begin position="55"/>
        <end position="82"/>
    </location>
</feature>
<sequence length="101" mass="11365">MSLTAGSSGLFGQQDDTRSDMVKLPKNWVVYQAGDHHCSVLSRFSFSPPISFGNHEQILPPNNMSRSVFSENAKERKKTEKKNTPAMIRQCCNTCREQTEA</sequence>
<protein>
    <submittedName>
        <fullName evidence="2">Uncharacterized protein</fullName>
    </submittedName>
</protein>
<keyword evidence="3" id="KW-1185">Reference proteome</keyword>
<organism evidence="2 3">
    <name type="scientific">Panicum virgatum</name>
    <name type="common">Blackwell switchgrass</name>
    <dbReference type="NCBI Taxonomy" id="38727"/>
    <lineage>
        <taxon>Eukaryota</taxon>
        <taxon>Viridiplantae</taxon>
        <taxon>Streptophyta</taxon>
        <taxon>Embryophyta</taxon>
        <taxon>Tracheophyta</taxon>
        <taxon>Spermatophyta</taxon>
        <taxon>Magnoliopsida</taxon>
        <taxon>Liliopsida</taxon>
        <taxon>Poales</taxon>
        <taxon>Poaceae</taxon>
        <taxon>PACMAD clade</taxon>
        <taxon>Panicoideae</taxon>
        <taxon>Panicodae</taxon>
        <taxon>Paniceae</taxon>
        <taxon>Panicinae</taxon>
        <taxon>Panicum</taxon>
        <taxon>Panicum sect. Hiantes</taxon>
    </lineage>
</organism>
<feature type="compositionally biased region" description="Basic and acidic residues" evidence="1">
    <location>
        <begin position="72"/>
        <end position="82"/>
    </location>
</feature>
<comment type="caution">
    <text evidence="2">The sequence shown here is derived from an EMBL/GenBank/DDBJ whole genome shotgun (WGS) entry which is preliminary data.</text>
</comment>
<proteinExistence type="predicted"/>
<gene>
    <name evidence="2" type="ORF">PVAP13_1NG189700</name>
</gene>
<evidence type="ECO:0000256" key="1">
    <source>
        <dbReference type="SAM" id="MobiDB-lite"/>
    </source>
</evidence>
<dbReference type="AlphaFoldDB" id="A0A8T0WKC8"/>
<name>A0A8T0WKC8_PANVG</name>
<reference evidence="2" key="1">
    <citation type="submission" date="2020-05" db="EMBL/GenBank/DDBJ databases">
        <title>WGS assembly of Panicum virgatum.</title>
        <authorList>
            <person name="Lovell J.T."/>
            <person name="Jenkins J."/>
            <person name="Shu S."/>
            <person name="Juenger T.E."/>
            <person name="Schmutz J."/>
        </authorList>
    </citation>
    <scope>NUCLEOTIDE SEQUENCE</scope>
    <source>
        <strain evidence="2">AP13</strain>
    </source>
</reference>
<feature type="compositionally biased region" description="Polar residues" evidence="1">
    <location>
        <begin position="60"/>
        <end position="70"/>
    </location>
</feature>
<dbReference type="EMBL" id="CM029038">
    <property type="protein sequence ID" value="KAG2650071.1"/>
    <property type="molecule type" value="Genomic_DNA"/>
</dbReference>
<evidence type="ECO:0000313" key="3">
    <source>
        <dbReference type="Proteomes" id="UP000823388"/>
    </source>
</evidence>
<evidence type="ECO:0000313" key="2">
    <source>
        <dbReference type="EMBL" id="KAG2650071.1"/>
    </source>
</evidence>
<dbReference type="Proteomes" id="UP000823388">
    <property type="component" value="Chromosome 1N"/>
</dbReference>